<dbReference type="Proteomes" id="UP001062846">
    <property type="component" value="Chromosome 12"/>
</dbReference>
<evidence type="ECO:0000313" key="1">
    <source>
        <dbReference type="EMBL" id="KAI8527152.1"/>
    </source>
</evidence>
<name>A0ACC0LF06_RHOML</name>
<gene>
    <name evidence="1" type="ORF">RHMOL_Rhmol12G0053600</name>
</gene>
<reference evidence="1" key="1">
    <citation type="submission" date="2022-02" db="EMBL/GenBank/DDBJ databases">
        <title>Plant Genome Project.</title>
        <authorList>
            <person name="Zhang R.-G."/>
        </authorList>
    </citation>
    <scope>NUCLEOTIDE SEQUENCE</scope>
    <source>
        <strain evidence="1">AT1</strain>
    </source>
</reference>
<keyword evidence="2" id="KW-1185">Reference proteome</keyword>
<proteinExistence type="predicted"/>
<protein>
    <submittedName>
        <fullName evidence="1">Uncharacterized protein</fullName>
    </submittedName>
</protein>
<sequence length="334" mass="36497">MNCLFRACSAAILSRTGDFVGRSSCCGFSVPTWTTRLNYVGIKTVNLELLLTRLRAQCYSTGKGGGSKSRSKKLEPIPVMEQEKDAFFVVRKGDIVGVYKSLSDCQAQVGSSICDPPVSVYKGYCMPRDTEEYVLSCGLKNALYSIKAADLKEDLFGPLMPCLFQQPSSFRGETPGKDVGKKRSQGLLGAEMWRSCIVEFDGASKGNPGQAGAGAVLRADDGSMICRLREGLGIATNNAAEYRALILGMKYALMKGFTNIRVLGDSKLVCMQIQGLWKVRHQNMSHLYEEAKKLKDRFLSFEIKHVLRDLNSAADAEANHAACLADGQVQEIDG</sequence>
<evidence type="ECO:0000313" key="2">
    <source>
        <dbReference type="Proteomes" id="UP001062846"/>
    </source>
</evidence>
<comment type="caution">
    <text evidence="1">The sequence shown here is derived from an EMBL/GenBank/DDBJ whole genome shotgun (WGS) entry which is preliminary data.</text>
</comment>
<organism evidence="1 2">
    <name type="scientific">Rhododendron molle</name>
    <name type="common">Chinese azalea</name>
    <name type="synonym">Azalea mollis</name>
    <dbReference type="NCBI Taxonomy" id="49168"/>
    <lineage>
        <taxon>Eukaryota</taxon>
        <taxon>Viridiplantae</taxon>
        <taxon>Streptophyta</taxon>
        <taxon>Embryophyta</taxon>
        <taxon>Tracheophyta</taxon>
        <taxon>Spermatophyta</taxon>
        <taxon>Magnoliopsida</taxon>
        <taxon>eudicotyledons</taxon>
        <taxon>Gunneridae</taxon>
        <taxon>Pentapetalae</taxon>
        <taxon>asterids</taxon>
        <taxon>Ericales</taxon>
        <taxon>Ericaceae</taxon>
        <taxon>Ericoideae</taxon>
        <taxon>Rhodoreae</taxon>
        <taxon>Rhododendron</taxon>
    </lineage>
</organism>
<accession>A0ACC0LF06</accession>
<dbReference type="EMBL" id="CM046399">
    <property type="protein sequence ID" value="KAI8527152.1"/>
    <property type="molecule type" value="Genomic_DNA"/>
</dbReference>